<gene>
    <name evidence="4" type="ORF">OS493_005824</name>
</gene>
<dbReference type="GO" id="GO:0051295">
    <property type="term" value="P:establishment of meiotic spindle localization"/>
    <property type="evidence" value="ECO:0007669"/>
    <property type="project" value="TreeGrafter"/>
</dbReference>
<evidence type="ECO:0000256" key="2">
    <source>
        <dbReference type="ARBA" id="ARBA00022490"/>
    </source>
</evidence>
<dbReference type="PANTHER" id="PTHR22706">
    <property type="entry name" value="ASSEMBLY FACTOR FOR SPINDLE MICROTUBULES"/>
    <property type="match status" value="1"/>
</dbReference>
<comment type="subcellular location">
    <subcellularLocation>
        <location evidence="1">Cytoplasm</location>
    </subcellularLocation>
</comment>
<keyword evidence="5" id="KW-1185">Reference proteome</keyword>
<dbReference type="GO" id="GO:0007051">
    <property type="term" value="P:spindle organization"/>
    <property type="evidence" value="ECO:0007669"/>
    <property type="project" value="TreeGrafter"/>
</dbReference>
<sequence>MKLCNRTRSALDFLLQCKNISRIVGALVNLEVVTRLSEVCCQQVVKDGALPVIFKVIKKCNRSLPHLEVIKYSITILFNVVKYPSVYRAVFEEPDSVDTLVELLANFRDKTFVFSKTCCLLVVLCRDSSIAQEILNMTKIVEDIKSVHNIAERNHRLEAKRNKIKSKVDKNTCQLAPPTPFKGKKSNSLKWQRRMDMVQDPLEAVRLLVRRLGLVGLDE</sequence>
<dbReference type="GO" id="GO:0000278">
    <property type="term" value="P:mitotic cell cycle"/>
    <property type="evidence" value="ECO:0007669"/>
    <property type="project" value="TreeGrafter"/>
</dbReference>
<accession>A0A9X0CGJ9</accession>
<protein>
    <submittedName>
        <fullName evidence="4">Uncharacterized protein</fullName>
    </submittedName>
</protein>
<dbReference type="GO" id="GO:0005737">
    <property type="term" value="C:cytoplasm"/>
    <property type="evidence" value="ECO:0007669"/>
    <property type="project" value="UniProtKB-SubCell"/>
</dbReference>
<dbReference type="SUPFAM" id="SSF48371">
    <property type="entry name" value="ARM repeat"/>
    <property type="match status" value="1"/>
</dbReference>
<evidence type="ECO:0000256" key="1">
    <source>
        <dbReference type="ARBA" id="ARBA00004496"/>
    </source>
</evidence>
<dbReference type="InterPro" id="IPR016024">
    <property type="entry name" value="ARM-type_fold"/>
</dbReference>
<dbReference type="Gene3D" id="1.25.10.10">
    <property type="entry name" value="Leucine-rich Repeat Variant"/>
    <property type="match status" value="1"/>
</dbReference>
<reference evidence="4" key="1">
    <citation type="submission" date="2023-01" db="EMBL/GenBank/DDBJ databases">
        <title>Genome assembly of the deep-sea coral Lophelia pertusa.</title>
        <authorList>
            <person name="Herrera S."/>
            <person name="Cordes E."/>
        </authorList>
    </citation>
    <scope>NUCLEOTIDE SEQUENCE</scope>
    <source>
        <strain evidence="4">USNM1676648</strain>
        <tissue evidence="4">Polyp</tissue>
    </source>
</reference>
<evidence type="ECO:0000313" key="5">
    <source>
        <dbReference type="Proteomes" id="UP001163046"/>
    </source>
</evidence>
<dbReference type="AlphaFoldDB" id="A0A9X0CGJ9"/>
<keyword evidence="3" id="KW-0112">Calmodulin-binding</keyword>
<dbReference type="GO" id="GO:0005516">
    <property type="term" value="F:calmodulin binding"/>
    <property type="evidence" value="ECO:0007669"/>
    <property type="project" value="UniProtKB-KW"/>
</dbReference>
<name>A0A9X0CGJ9_9CNID</name>
<comment type="caution">
    <text evidence="4">The sequence shown here is derived from an EMBL/GenBank/DDBJ whole genome shotgun (WGS) entry which is preliminary data.</text>
</comment>
<dbReference type="InterPro" id="IPR051185">
    <property type="entry name" value="ASPM"/>
</dbReference>
<proteinExistence type="predicted"/>
<dbReference type="GO" id="GO:0000922">
    <property type="term" value="C:spindle pole"/>
    <property type="evidence" value="ECO:0007669"/>
    <property type="project" value="TreeGrafter"/>
</dbReference>
<dbReference type="PANTHER" id="PTHR22706:SF1">
    <property type="entry name" value="ASSEMBLY FACTOR FOR SPINDLE MICROTUBULES"/>
    <property type="match status" value="1"/>
</dbReference>
<evidence type="ECO:0000313" key="4">
    <source>
        <dbReference type="EMBL" id="KAJ7339426.1"/>
    </source>
</evidence>
<dbReference type="OrthoDB" id="2148418at2759"/>
<evidence type="ECO:0000256" key="3">
    <source>
        <dbReference type="ARBA" id="ARBA00022860"/>
    </source>
</evidence>
<dbReference type="InterPro" id="IPR011989">
    <property type="entry name" value="ARM-like"/>
</dbReference>
<organism evidence="4 5">
    <name type="scientific">Desmophyllum pertusum</name>
    <dbReference type="NCBI Taxonomy" id="174260"/>
    <lineage>
        <taxon>Eukaryota</taxon>
        <taxon>Metazoa</taxon>
        <taxon>Cnidaria</taxon>
        <taxon>Anthozoa</taxon>
        <taxon>Hexacorallia</taxon>
        <taxon>Scleractinia</taxon>
        <taxon>Caryophylliina</taxon>
        <taxon>Caryophylliidae</taxon>
        <taxon>Desmophyllum</taxon>
    </lineage>
</organism>
<dbReference type="Proteomes" id="UP001163046">
    <property type="component" value="Unassembled WGS sequence"/>
</dbReference>
<dbReference type="EMBL" id="MU827779">
    <property type="protein sequence ID" value="KAJ7339426.1"/>
    <property type="molecule type" value="Genomic_DNA"/>
</dbReference>
<keyword evidence="2" id="KW-0963">Cytoplasm</keyword>